<comment type="caution">
    <text evidence="4">The sequence shown here is derived from an EMBL/GenBank/DDBJ whole genome shotgun (WGS) entry which is preliminary data.</text>
</comment>
<feature type="region of interest" description="Disordered" evidence="1">
    <location>
        <begin position="72"/>
        <end position="91"/>
    </location>
</feature>
<feature type="chain" id="PRO_5030976789" description="SLA1 homology domain-containing protein" evidence="3">
    <location>
        <begin position="23"/>
        <end position="362"/>
    </location>
</feature>
<keyword evidence="3" id="KW-0732">Signal</keyword>
<protein>
    <recommendedName>
        <fullName evidence="6">SLA1 homology domain-containing protein</fullName>
    </recommendedName>
</protein>
<evidence type="ECO:0000313" key="5">
    <source>
        <dbReference type="Proteomes" id="UP000551616"/>
    </source>
</evidence>
<evidence type="ECO:0000256" key="3">
    <source>
        <dbReference type="SAM" id="SignalP"/>
    </source>
</evidence>
<proteinExistence type="predicted"/>
<keyword evidence="2" id="KW-0472">Membrane</keyword>
<dbReference type="PROSITE" id="PS51257">
    <property type="entry name" value="PROKAR_LIPOPROTEIN"/>
    <property type="match status" value="1"/>
</dbReference>
<keyword evidence="2" id="KW-1133">Transmembrane helix</keyword>
<evidence type="ECO:0000256" key="2">
    <source>
        <dbReference type="SAM" id="Phobius"/>
    </source>
</evidence>
<dbReference type="Gene3D" id="2.30.30.700">
    <property type="entry name" value="SLA1 homology domain 1"/>
    <property type="match status" value="2"/>
</dbReference>
<name>A0A7V9A600_9BACT</name>
<dbReference type="AlphaFoldDB" id="A0A7V9A600"/>
<keyword evidence="2" id="KW-0812">Transmembrane</keyword>
<keyword evidence="5" id="KW-1185">Reference proteome</keyword>
<reference evidence="4 5" key="1">
    <citation type="submission" date="2020-05" db="EMBL/GenBank/DDBJ databases">
        <title>Bremerella alba sp. nov., a novel planctomycete isolated from the surface of the macroalga Fucus spiralis.</title>
        <authorList>
            <person name="Godinho O."/>
            <person name="Botelho R."/>
            <person name="Albuquerque L."/>
            <person name="Wiegand S."/>
            <person name="Da Costa M.S."/>
            <person name="Lobo-Da-Cunha A."/>
            <person name="Jogler C."/>
            <person name="Lage O.M."/>
        </authorList>
    </citation>
    <scope>NUCLEOTIDE SEQUENCE [LARGE SCALE GENOMIC DNA]</scope>
    <source>
        <strain evidence="4 5">FF15</strain>
    </source>
</reference>
<dbReference type="Proteomes" id="UP000551616">
    <property type="component" value="Unassembled WGS sequence"/>
</dbReference>
<evidence type="ECO:0000256" key="1">
    <source>
        <dbReference type="SAM" id="MobiDB-lite"/>
    </source>
</evidence>
<dbReference type="EMBL" id="JABRWO010000002">
    <property type="protein sequence ID" value="MBA2113747.1"/>
    <property type="molecule type" value="Genomic_DNA"/>
</dbReference>
<sequence>MKASTFANSILVVGLLASCAIAAEVRTWTDASGKTLSGSLEEITSDGKVKINSNGQTFTIPLERFSEADQEYVDSQKGRMEEEETSTRRRRKSDLFDYRQWKDKDDNEVKAKYVRIFEGQVVLLQGRTAHKLSFYDLSEEDQIYLRGELETRGEANQIPPPAISDMPSETGPNAIDGGNQPYDPRMGNQVGMALAYAPPPTDDFGKKQQETHIRMRREIERQQAENRRAAEEAKRKREELERRPKLSAVDLAHRDMQEFAKAERERDRNWSEQAARNNEFFGSGGSSQTQRKGQCTSCKKTIIGDYKAGDRCPHCNVFFTHEVDEFGNTTNKVPLPWYFYIGPLPIGLIIWAVVAFFRKISG</sequence>
<gene>
    <name evidence="4" type="ORF">HOV93_08980</name>
</gene>
<evidence type="ECO:0000313" key="4">
    <source>
        <dbReference type="EMBL" id="MBA2113747.1"/>
    </source>
</evidence>
<feature type="signal peptide" evidence="3">
    <location>
        <begin position="1"/>
        <end position="22"/>
    </location>
</feature>
<feature type="region of interest" description="Disordered" evidence="1">
    <location>
        <begin position="219"/>
        <end position="242"/>
    </location>
</feature>
<dbReference type="RefSeq" id="WP_207395233.1">
    <property type="nucleotide sequence ID" value="NZ_JABRWO010000002.1"/>
</dbReference>
<feature type="transmembrane region" description="Helical" evidence="2">
    <location>
        <begin position="337"/>
        <end position="357"/>
    </location>
</feature>
<evidence type="ECO:0008006" key="6">
    <source>
        <dbReference type="Google" id="ProtNLM"/>
    </source>
</evidence>
<accession>A0A7V9A600</accession>
<organism evidence="4 5">
    <name type="scientific">Bremerella alba</name>
    <dbReference type="NCBI Taxonomy" id="980252"/>
    <lineage>
        <taxon>Bacteria</taxon>
        <taxon>Pseudomonadati</taxon>
        <taxon>Planctomycetota</taxon>
        <taxon>Planctomycetia</taxon>
        <taxon>Pirellulales</taxon>
        <taxon>Pirellulaceae</taxon>
        <taxon>Bremerella</taxon>
    </lineage>
</organism>